<dbReference type="AlphaFoldDB" id="A0AAV2NLT3"/>
<sequence>MPNEGLNSHSRDFKILEESIQWLNDWQSAMLKGDITPDEFLTIETAEGFRLSLVLTMDLCQYLTQKYGFEYLLTGKVNQDNLEKFFGTIRQAAGCNDHPCCSTFLQLYKLLSIYSVIKPPKYGNCTVSETPEPQICISLNDLKALNGQKSITNMAKYREELKRKLDVVLEHEEWEADDVIEYNSDSNSLSSTIDCIVYYVTGFSF</sequence>
<accession>A0AAV2NLT3</accession>
<dbReference type="PANTHER" id="PTHR47577:SF2">
    <property type="entry name" value="THAP DOMAIN CONTAINING 9"/>
    <property type="match status" value="1"/>
</dbReference>
<dbReference type="Proteomes" id="UP001497644">
    <property type="component" value="Chromosome 2"/>
</dbReference>
<proteinExistence type="predicted"/>
<evidence type="ECO:0000313" key="2">
    <source>
        <dbReference type="EMBL" id="CAL1680794.1"/>
    </source>
</evidence>
<organism evidence="2 3">
    <name type="scientific">Lasius platythorax</name>
    <dbReference type="NCBI Taxonomy" id="488582"/>
    <lineage>
        <taxon>Eukaryota</taxon>
        <taxon>Metazoa</taxon>
        <taxon>Ecdysozoa</taxon>
        <taxon>Arthropoda</taxon>
        <taxon>Hexapoda</taxon>
        <taxon>Insecta</taxon>
        <taxon>Pterygota</taxon>
        <taxon>Neoptera</taxon>
        <taxon>Endopterygota</taxon>
        <taxon>Hymenoptera</taxon>
        <taxon>Apocrita</taxon>
        <taxon>Aculeata</taxon>
        <taxon>Formicoidea</taxon>
        <taxon>Formicidae</taxon>
        <taxon>Formicinae</taxon>
        <taxon>Lasius</taxon>
        <taxon>Lasius</taxon>
    </lineage>
</organism>
<dbReference type="Pfam" id="PF21789">
    <property type="entry name" value="TNP-like_RNaseH_C"/>
    <property type="match status" value="1"/>
</dbReference>
<keyword evidence="3" id="KW-1185">Reference proteome</keyword>
<dbReference type="PANTHER" id="PTHR47577">
    <property type="entry name" value="THAP DOMAIN-CONTAINING PROTEIN 6"/>
    <property type="match status" value="1"/>
</dbReference>
<feature type="domain" description="Transposable element P transposase-like RNase H C-terminal" evidence="1">
    <location>
        <begin position="76"/>
        <end position="109"/>
    </location>
</feature>
<evidence type="ECO:0000313" key="3">
    <source>
        <dbReference type="Proteomes" id="UP001497644"/>
    </source>
</evidence>
<gene>
    <name evidence="2" type="ORF">LPLAT_LOCUS6754</name>
</gene>
<protein>
    <recommendedName>
        <fullName evidence="1">Transposable element P transposase-like RNase H C-terminal domain-containing protein</fullName>
    </recommendedName>
</protein>
<dbReference type="InterPro" id="IPR048367">
    <property type="entry name" value="TNP-like_RNaseH_C"/>
</dbReference>
<reference evidence="2" key="1">
    <citation type="submission" date="2024-04" db="EMBL/GenBank/DDBJ databases">
        <authorList>
            <consortium name="Molecular Ecology Group"/>
        </authorList>
    </citation>
    <scope>NUCLEOTIDE SEQUENCE</scope>
</reference>
<evidence type="ECO:0000259" key="1">
    <source>
        <dbReference type="Pfam" id="PF21789"/>
    </source>
</evidence>
<name>A0AAV2NLT3_9HYME</name>
<dbReference type="EMBL" id="OZ034825">
    <property type="protein sequence ID" value="CAL1680794.1"/>
    <property type="molecule type" value="Genomic_DNA"/>
</dbReference>